<dbReference type="SUPFAM" id="SSF55816">
    <property type="entry name" value="5'-nucleotidase (syn. UDP-sugar hydrolase), C-terminal domain"/>
    <property type="match status" value="1"/>
</dbReference>
<organism evidence="2 3">
    <name type="scientific">Flagellimonas maritima</name>
    <dbReference type="NCBI Taxonomy" id="1383885"/>
    <lineage>
        <taxon>Bacteria</taxon>
        <taxon>Pseudomonadati</taxon>
        <taxon>Bacteroidota</taxon>
        <taxon>Flavobacteriia</taxon>
        <taxon>Flavobacteriales</taxon>
        <taxon>Flavobacteriaceae</taxon>
        <taxon>Flagellimonas</taxon>
    </lineage>
</organism>
<dbReference type="PANTHER" id="PTHR11575:SF24">
    <property type="entry name" value="5'-NUCLEOTIDASE"/>
    <property type="match status" value="1"/>
</dbReference>
<protein>
    <submittedName>
        <fullName evidence="2">5'-nucleotidase</fullName>
        <ecNumber evidence="2">3.1.3.5</ecNumber>
    </submittedName>
</protein>
<dbReference type="GO" id="GO:0030288">
    <property type="term" value="C:outer membrane-bounded periplasmic space"/>
    <property type="evidence" value="ECO:0007669"/>
    <property type="project" value="TreeGrafter"/>
</dbReference>
<dbReference type="InterPro" id="IPR036907">
    <property type="entry name" value="5'-Nucleotdase_C_sf"/>
</dbReference>
<accession>A0A2Z4LX91</accession>
<dbReference type="KEGG" id="spon:HME9304_03412"/>
<dbReference type="GO" id="GO:0008253">
    <property type="term" value="F:5'-nucleotidase activity"/>
    <property type="evidence" value="ECO:0007669"/>
    <property type="project" value="UniProtKB-EC"/>
</dbReference>
<evidence type="ECO:0000313" key="2">
    <source>
        <dbReference type="EMBL" id="AWX46379.1"/>
    </source>
</evidence>
<proteinExistence type="predicted"/>
<gene>
    <name evidence="2" type="ORF">HME9304_03412</name>
</gene>
<dbReference type="EC" id="3.1.3.5" evidence="2"/>
<dbReference type="PRINTS" id="PR01607">
    <property type="entry name" value="APYRASEFAMLY"/>
</dbReference>
<dbReference type="Gene3D" id="3.90.780.10">
    <property type="entry name" value="5'-Nucleotidase, C-terminal domain"/>
    <property type="match status" value="1"/>
</dbReference>
<name>A0A2Z4LX91_9FLAO</name>
<dbReference type="GO" id="GO:0009166">
    <property type="term" value="P:nucleotide catabolic process"/>
    <property type="evidence" value="ECO:0007669"/>
    <property type="project" value="InterPro"/>
</dbReference>
<dbReference type="EMBL" id="CP030104">
    <property type="protein sequence ID" value="AWX46379.1"/>
    <property type="molecule type" value="Genomic_DNA"/>
</dbReference>
<evidence type="ECO:0000259" key="1">
    <source>
        <dbReference type="Pfam" id="PF02872"/>
    </source>
</evidence>
<dbReference type="InterPro" id="IPR006179">
    <property type="entry name" value="5_nucleotidase/apyrase"/>
</dbReference>
<feature type="domain" description="5'-Nucleotidase C-terminal" evidence="1">
    <location>
        <begin position="63"/>
        <end position="196"/>
    </location>
</feature>
<reference evidence="2 3" key="1">
    <citation type="submission" date="2018-06" db="EMBL/GenBank/DDBJ databases">
        <title>Spongiibacterium sp. HME9304 Genome sequencing and assembly.</title>
        <authorList>
            <person name="Kang H."/>
            <person name="Kim H."/>
            <person name="Joh K."/>
        </authorList>
    </citation>
    <scope>NUCLEOTIDE SEQUENCE [LARGE SCALE GENOMIC DNA]</scope>
    <source>
        <strain evidence="2 3">HME9304</strain>
    </source>
</reference>
<keyword evidence="3" id="KW-1185">Reference proteome</keyword>
<keyword evidence="2" id="KW-0378">Hydrolase</keyword>
<dbReference type="RefSeq" id="WP_239023339.1">
    <property type="nucleotide sequence ID" value="NZ_CP030104.1"/>
</dbReference>
<dbReference type="Pfam" id="PF02872">
    <property type="entry name" value="5_nucleotid_C"/>
    <property type="match status" value="1"/>
</dbReference>
<dbReference type="AlphaFoldDB" id="A0A2Z4LX91"/>
<dbReference type="InterPro" id="IPR008334">
    <property type="entry name" value="5'-Nucleotdase_C"/>
</dbReference>
<sequence length="238" mass="26575">MTSCNNTKEQLSEIHGVQLKIDTALYEVDSINSYVEPYRNRINQVLDSSLAYAPTSLLLDDGKRNTSLGNLIADIVLEETAPVFKSRTGEKLDFVVLNRGGLRSIISSGNVTARNAYEVMPFENYISIVRLNGTLVRELINFLVMAKREHPIAGIQIILDKKGALDSVNIDGSPFDESRSYYIATSDYLVQGGAEVGFFKNVDSVISTDYLLRNAIIDHFKKVDTLRTSVDDRFIQLD</sequence>
<dbReference type="PANTHER" id="PTHR11575">
    <property type="entry name" value="5'-NUCLEOTIDASE-RELATED"/>
    <property type="match status" value="1"/>
</dbReference>
<dbReference type="Proteomes" id="UP000248536">
    <property type="component" value="Chromosome"/>
</dbReference>
<evidence type="ECO:0000313" key="3">
    <source>
        <dbReference type="Proteomes" id="UP000248536"/>
    </source>
</evidence>